<evidence type="ECO:0000313" key="2">
    <source>
        <dbReference type="Proteomes" id="UP000237000"/>
    </source>
</evidence>
<comment type="caution">
    <text evidence="1">The sequence shown here is derived from an EMBL/GenBank/DDBJ whole genome shotgun (WGS) entry which is preliminary data.</text>
</comment>
<gene>
    <name evidence="1" type="ORF">TorRG33x02_086570</name>
</gene>
<dbReference type="EMBL" id="JXTC01000044">
    <property type="protein sequence ID" value="PON95511.1"/>
    <property type="molecule type" value="Genomic_DNA"/>
</dbReference>
<organism evidence="1 2">
    <name type="scientific">Trema orientale</name>
    <name type="common">Charcoal tree</name>
    <name type="synonym">Celtis orientalis</name>
    <dbReference type="NCBI Taxonomy" id="63057"/>
    <lineage>
        <taxon>Eukaryota</taxon>
        <taxon>Viridiplantae</taxon>
        <taxon>Streptophyta</taxon>
        <taxon>Embryophyta</taxon>
        <taxon>Tracheophyta</taxon>
        <taxon>Spermatophyta</taxon>
        <taxon>Magnoliopsida</taxon>
        <taxon>eudicotyledons</taxon>
        <taxon>Gunneridae</taxon>
        <taxon>Pentapetalae</taxon>
        <taxon>rosids</taxon>
        <taxon>fabids</taxon>
        <taxon>Rosales</taxon>
        <taxon>Cannabaceae</taxon>
        <taxon>Trema</taxon>
    </lineage>
</organism>
<protein>
    <submittedName>
        <fullName evidence="1">Uncharacterized protein</fullName>
    </submittedName>
</protein>
<reference evidence="2" key="1">
    <citation type="submission" date="2016-06" db="EMBL/GenBank/DDBJ databases">
        <title>Parallel loss of symbiosis genes in relatives of nitrogen-fixing non-legume Parasponia.</title>
        <authorList>
            <person name="Van Velzen R."/>
            <person name="Holmer R."/>
            <person name="Bu F."/>
            <person name="Rutten L."/>
            <person name="Van Zeijl A."/>
            <person name="Liu W."/>
            <person name="Santuari L."/>
            <person name="Cao Q."/>
            <person name="Sharma T."/>
            <person name="Shen D."/>
            <person name="Roswanjaya Y."/>
            <person name="Wardhani T."/>
            <person name="Kalhor M.S."/>
            <person name="Jansen J."/>
            <person name="Van den Hoogen J."/>
            <person name="Gungor B."/>
            <person name="Hartog M."/>
            <person name="Hontelez J."/>
            <person name="Verver J."/>
            <person name="Yang W.-C."/>
            <person name="Schijlen E."/>
            <person name="Repin R."/>
            <person name="Schilthuizen M."/>
            <person name="Schranz E."/>
            <person name="Heidstra R."/>
            <person name="Miyata K."/>
            <person name="Fedorova E."/>
            <person name="Kohlen W."/>
            <person name="Bisseling T."/>
            <person name="Smit S."/>
            <person name="Geurts R."/>
        </authorList>
    </citation>
    <scope>NUCLEOTIDE SEQUENCE [LARGE SCALE GENOMIC DNA]</scope>
    <source>
        <strain evidence="2">cv. RG33-2</strain>
    </source>
</reference>
<dbReference type="AlphaFoldDB" id="A0A2P5FCJ7"/>
<accession>A0A2P5FCJ7</accession>
<name>A0A2P5FCJ7_TREOI</name>
<dbReference type="Proteomes" id="UP000237000">
    <property type="component" value="Unassembled WGS sequence"/>
</dbReference>
<keyword evidence="2" id="KW-1185">Reference proteome</keyword>
<dbReference type="OrthoDB" id="10379735at2759"/>
<evidence type="ECO:0000313" key="1">
    <source>
        <dbReference type="EMBL" id="PON95511.1"/>
    </source>
</evidence>
<proteinExistence type="predicted"/>
<feature type="non-terminal residue" evidence="1">
    <location>
        <position position="1"/>
    </location>
</feature>
<sequence>GLGIRLNALRTSIGLFQKTFHSIPKFLSNPRISRRLSIRRRCPYWFLSQTLNHLRTTAPVFEFLGLTLKTLIHFPILFTLRSFLLINIPILARKATLKPFLLRRLRIVLRFVATELGA</sequence>
<dbReference type="InParanoid" id="A0A2P5FCJ7"/>